<feature type="domain" description="Mammalian cell entry C-terminal" evidence="3">
    <location>
        <begin position="121"/>
        <end position="332"/>
    </location>
</feature>
<feature type="transmembrane region" description="Helical" evidence="1">
    <location>
        <begin position="12"/>
        <end position="33"/>
    </location>
</feature>
<feature type="domain" description="Mce/MlaD" evidence="2">
    <location>
        <begin position="43"/>
        <end position="115"/>
    </location>
</feature>
<dbReference type="InterPro" id="IPR052336">
    <property type="entry name" value="MlaD_Phospholipid_Transporter"/>
</dbReference>
<dbReference type="RefSeq" id="WP_083576758.1">
    <property type="nucleotide sequence ID" value="NZ_FOAW01000001.1"/>
</dbReference>
<dbReference type="NCBIfam" id="TIGR00996">
    <property type="entry name" value="Mtu_fam_mce"/>
    <property type="match status" value="1"/>
</dbReference>
<dbReference type="InterPro" id="IPR024516">
    <property type="entry name" value="Mce_C"/>
</dbReference>
<dbReference type="Proteomes" id="UP000198677">
    <property type="component" value="Unassembled WGS sequence"/>
</dbReference>
<dbReference type="PANTHER" id="PTHR33371">
    <property type="entry name" value="INTERMEMBRANE PHOSPHOLIPID TRANSPORT SYSTEM BINDING PROTEIN MLAD-RELATED"/>
    <property type="match status" value="1"/>
</dbReference>
<dbReference type="AlphaFoldDB" id="A0A1H7G096"/>
<accession>A0A1H7G096</accession>
<dbReference type="Pfam" id="PF11887">
    <property type="entry name" value="Mce4_CUP1"/>
    <property type="match status" value="1"/>
</dbReference>
<keyword evidence="5" id="KW-1185">Reference proteome</keyword>
<gene>
    <name evidence="4" type="ORF">SAMN05444583_101337</name>
</gene>
<dbReference type="InterPro" id="IPR003399">
    <property type="entry name" value="Mce/MlaD"/>
</dbReference>
<keyword evidence="1" id="KW-1133">Transmembrane helix</keyword>
<protein>
    <submittedName>
        <fullName evidence="4">Phospholipid/cholesterol/gamma-HCH transport system substrate-binding protein</fullName>
    </submittedName>
</protein>
<evidence type="ECO:0000259" key="3">
    <source>
        <dbReference type="Pfam" id="PF11887"/>
    </source>
</evidence>
<sequence length="345" mass="36733">MKVLGHRVRGYTVKFGIFVLVMLLVNAGLILVFGQLRGGGASAYAAEFTSVSGLKPGDKVRIAGVPVGAVSSVELGENRRAQVEFTVDAGNTVTVVTRAAVRYQDLVGNRYLELLDSPGTSEPLVEGATIPVERTAPALDLDALLGGFKPLFQALDPEQVNALSMSLLEVFQGQSGTVTSVLAHTGTLTNTLADRDELIGRVIDNLDGVLNELRTRGGQFSGTLDHLQQLVSGLDTDRQLIGDAVTSVNTATGTFADLLTDTRPNIAGTLTELNASLDPLIEQQGELNRIVESMPANYRQLIRVGAYGSFFNFYLCGIAMKVDGADGRPITVDLVDQKTGRCAPR</sequence>
<reference evidence="5" key="1">
    <citation type="submission" date="2016-10" db="EMBL/GenBank/DDBJ databases">
        <authorList>
            <person name="Varghese N."/>
            <person name="Submissions S."/>
        </authorList>
    </citation>
    <scope>NUCLEOTIDE SEQUENCE [LARGE SCALE GENOMIC DNA]</scope>
    <source>
        <strain evidence="5">DSM 44675</strain>
    </source>
</reference>
<dbReference type="EMBL" id="FOAW01000001">
    <property type="protein sequence ID" value="SEK31558.1"/>
    <property type="molecule type" value="Genomic_DNA"/>
</dbReference>
<dbReference type="OrthoDB" id="338143at2"/>
<name>A0A1H7G096_9NOCA</name>
<dbReference type="GO" id="GO:0005576">
    <property type="term" value="C:extracellular region"/>
    <property type="evidence" value="ECO:0007669"/>
    <property type="project" value="TreeGrafter"/>
</dbReference>
<dbReference type="InterPro" id="IPR005693">
    <property type="entry name" value="Mce"/>
</dbReference>
<keyword evidence="1" id="KW-0472">Membrane</keyword>
<dbReference type="GO" id="GO:0051701">
    <property type="term" value="P:biological process involved in interaction with host"/>
    <property type="evidence" value="ECO:0007669"/>
    <property type="project" value="TreeGrafter"/>
</dbReference>
<organism evidence="4 5">
    <name type="scientific">Rhodococcus maanshanensis</name>
    <dbReference type="NCBI Taxonomy" id="183556"/>
    <lineage>
        <taxon>Bacteria</taxon>
        <taxon>Bacillati</taxon>
        <taxon>Actinomycetota</taxon>
        <taxon>Actinomycetes</taxon>
        <taxon>Mycobacteriales</taxon>
        <taxon>Nocardiaceae</taxon>
        <taxon>Rhodococcus</taxon>
    </lineage>
</organism>
<evidence type="ECO:0000313" key="5">
    <source>
        <dbReference type="Proteomes" id="UP000198677"/>
    </source>
</evidence>
<dbReference type="Pfam" id="PF02470">
    <property type="entry name" value="MlaD"/>
    <property type="match status" value="1"/>
</dbReference>
<evidence type="ECO:0000256" key="1">
    <source>
        <dbReference type="SAM" id="Phobius"/>
    </source>
</evidence>
<evidence type="ECO:0000313" key="4">
    <source>
        <dbReference type="EMBL" id="SEK31558.1"/>
    </source>
</evidence>
<keyword evidence="1" id="KW-0812">Transmembrane</keyword>
<dbReference type="PANTHER" id="PTHR33371:SF17">
    <property type="entry name" value="MCE-FAMILY PROTEIN MCE1B"/>
    <property type="match status" value="1"/>
</dbReference>
<proteinExistence type="predicted"/>
<evidence type="ECO:0000259" key="2">
    <source>
        <dbReference type="Pfam" id="PF02470"/>
    </source>
</evidence>